<dbReference type="InterPro" id="IPR036388">
    <property type="entry name" value="WH-like_DNA-bd_sf"/>
</dbReference>
<comment type="caution">
    <text evidence="7">The sequence shown here is derived from an EMBL/GenBank/DDBJ whole genome shotgun (WGS) entry which is preliminary data.</text>
</comment>
<dbReference type="InterPro" id="IPR036390">
    <property type="entry name" value="WH_DNA-bd_sf"/>
</dbReference>
<dbReference type="Gene3D" id="3.40.50.150">
    <property type="entry name" value="Vaccinia Virus protein VP39"/>
    <property type="match status" value="1"/>
</dbReference>
<dbReference type="SUPFAM" id="SSF46785">
    <property type="entry name" value="Winged helix' DNA-binding domain"/>
    <property type="match status" value="1"/>
</dbReference>
<feature type="domain" description="O-methyltransferase C-terminal" evidence="5">
    <location>
        <begin position="116"/>
        <end position="336"/>
    </location>
</feature>
<dbReference type="GO" id="GO:0046983">
    <property type="term" value="F:protein dimerization activity"/>
    <property type="evidence" value="ECO:0007669"/>
    <property type="project" value="InterPro"/>
</dbReference>
<keyword evidence="1" id="KW-0489">Methyltransferase</keyword>
<dbReference type="PANTHER" id="PTHR43712">
    <property type="entry name" value="PUTATIVE (AFU_ORTHOLOGUE AFUA_4G14580)-RELATED"/>
    <property type="match status" value="1"/>
</dbReference>
<dbReference type="InterPro" id="IPR029063">
    <property type="entry name" value="SAM-dependent_MTases_sf"/>
</dbReference>
<dbReference type="PANTHER" id="PTHR43712:SF2">
    <property type="entry name" value="O-METHYLTRANSFERASE CICE"/>
    <property type="match status" value="1"/>
</dbReference>
<dbReference type="Pfam" id="PF00891">
    <property type="entry name" value="Methyltransf_2"/>
    <property type="match status" value="1"/>
</dbReference>
<dbReference type="Gene3D" id="1.10.10.10">
    <property type="entry name" value="Winged helix-like DNA-binding domain superfamily/Winged helix DNA-binding domain"/>
    <property type="match status" value="1"/>
</dbReference>
<dbReference type="InterPro" id="IPR001077">
    <property type="entry name" value="COMT_C"/>
</dbReference>
<dbReference type="Proteomes" id="UP000630097">
    <property type="component" value="Unassembled WGS sequence"/>
</dbReference>
<dbReference type="SUPFAM" id="SSF53335">
    <property type="entry name" value="S-adenosyl-L-methionine-dependent methyltransferases"/>
    <property type="match status" value="1"/>
</dbReference>
<dbReference type="PIRSF" id="PIRSF005739">
    <property type="entry name" value="O-mtase"/>
    <property type="match status" value="1"/>
</dbReference>
<evidence type="ECO:0000256" key="4">
    <source>
        <dbReference type="PIRSR" id="PIRSR005739-1"/>
    </source>
</evidence>
<proteinExistence type="predicted"/>
<evidence type="ECO:0000256" key="1">
    <source>
        <dbReference type="ARBA" id="ARBA00022603"/>
    </source>
</evidence>
<gene>
    <name evidence="7" type="ORF">Pka01_79030</name>
</gene>
<dbReference type="GO" id="GO:0008171">
    <property type="term" value="F:O-methyltransferase activity"/>
    <property type="evidence" value="ECO:0007669"/>
    <property type="project" value="InterPro"/>
</dbReference>
<evidence type="ECO:0000259" key="5">
    <source>
        <dbReference type="Pfam" id="PF00891"/>
    </source>
</evidence>
<keyword evidence="2" id="KW-0808">Transferase</keyword>
<feature type="active site" description="Proton acceptor" evidence="4">
    <location>
        <position position="265"/>
    </location>
</feature>
<dbReference type="InterPro" id="IPR012967">
    <property type="entry name" value="COMT_dimerisation"/>
</dbReference>
<accession>A0A8J3VCA9</accession>
<keyword evidence="8" id="KW-1185">Reference proteome</keyword>
<dbReference type="GO" id="GO:0032259">
    <property type="term" value="P:methylation"/>
    <property type="evidence" value="ECO:0007669"/>
    <property type="project" value="UniProtKB-KW"/>
</dbReference>
<reference evidence="7 8" key="1">
    <citation type="submission" date="2021-01" db="EMBL/GenBank/DDBJ databases">
        <title>Whole genome shotgun sequence of Planotetraspora kaengkrachanensis NBRC 104272.</title>
        <authorList>
            <person name="Komaki H."/>
            <person name="Tamura T."/>
        </authorList>
    </citation>
    <scope>NUCLEOTIDE SEQUENCE [LARGE SCALE GENOMIC DNA]</scope>
    <source>
        <strain evidence="7 8">NBRC 104272</strain>
    </source>
</reference>
<dbReference type="Pfam" id="PF08100">
    <property type="entry name" value="Dimerisation"/>
    <property type="match status" value="1"/>
</dbReference>
<evidence type="ECO:0000259" key="6">
    <source>
        <dbReference type="Pfam" id="PF08100"/>
    </source>
</evidence>
<organism evidence="7 8">
    <name type="scientific">Planotetraspora kaengkrachanensis</name>
    <dbReference type="NCBI Taxonomy" id="575193"/>
    <lineage>
        <taxon>Bacteria</taxon>
        <taxon>Bacillati</taxon>
        <taxon>Actinomycetota</taxon>
        <taxon>Actinomycetes</taxon>
        <taxon>Streptosporangiales</taxon>
        <taxon>Streptosporangiaceae</taxon>
        <taxon>Planotetraspora</taxon>
    </lineage>
</organism>
<dbReference type="EMBL" id="BONV01000059">
    <property type="protein sequence ID" value="GIG84776.1"/>
    <property type="molecule type" value="Genomic_DNA"/>
</dbReference>
<dbReference type="RefSeq" id="WP_203888038.1">
    <property type="nucleotide sequence ID" value="NZ_BAABHH010000041.1"/>
</dbReference>
<sequence length="359" mass="37974">MSAGRESAEGPQVLTMTRLLAGFQLSQALYVVARLDLATALLAGPRSVDDLAACLECDAGMLRRLLRDLAGLGVFADEGDDVYSVTPLGATLARGVAGSVRDLALSWMETHYAPFAGLVDTVRTGVPAATAYYGRPFFDWLSGEPEQGRRFTGAMADVTAALKADLLRNYRLPEGATVVDVGGADGSVSAQLIGDEPGRRAVVFDLPHVVAEVRASTRASIQASIQASIRAETGDGTAGRAEFVAGDFFESVPTADVYLLSAILHDWDDEACARILGNIAAAARAGARLVVIEMVLPEDGNEPHLARGTDLIMMAMLTGRERTPREYASLLSRAGFTFDRVVPGPSGNPYSVVEATLRS</sequence>
<keyword evidence="3" id="KW-0949">S-adenosyl-L-methionine</keyword>
<evidence type="ECO:0000313" key="8">
    <source>
        <dbReference type="Proteomes" id="UP000630097"/>
    </source>
</evidence>
<name>A0A8J3VCA9_9ACTN</name>
<dbReference type="PROSITE" id="PS51683">
    <property type="entry name" value="SAM_OMT_II"/>
    <property type="match status" value="1"/>
</dbReference>
<evidence type="ECO:0000256" key="2">
    <source>
        <dbReference type="ARBA" id="ARBA00022679"/>
    </source>
</evidence>
<dbReference type="AlphaFoldDB" id="A0A8J3VCA9"/>
<dbReference type="InterPro" id="IPR016461">
    <property type="entry name" value="COMT-like"/>
</dbReference>
<protein>
    <submittedName>
        <fullName evidence="7">Hydroxyneurosporene-O-methyltransferase</fullName>
    </submittedName>
</protein>
<evidence type="ECO:0000313" key="7">
    <source>
        <dbReference type="EMBL" id="GIG84776.1"/>
    </source>
</evidence>
<evidence type="ECO:0000256" key="3">
    <source>
        <dbReference type="ARBA" id="ARBA00022691"/>
    </source>
</evidence>
<feature type="domain" description="O-methyltransferase dimerisation" evidence="6">
    <location>
        <begin position="18"/>
        <end position="93"/>
    </location>
</feature>